<gene>
    <name evidence="6" type="ORF">SAMN05421771_2952</name>
</gene>
<dbReference type="GO" id="GO:0020037">
    <property type="term" value="F:heme binding"/>
    <property type="evidence" value="ECO:0007669"/>
    <property type="project" value="InterPro"/>
</dbReference>
<evidence type="ECO:0000313" key="7">
    <source>
        <dbReference type="Proteomes" id="UP000199024"/>
    </source>
</evidence>
<sequence>MKHGVAVVGSFLGGLLVLPVFVALYLAYGRPPVATADAPFPFEARIVQLPLEARIHREMPSTAPVSVTPDTLAAGAQVYRNECVACHGAPGKPSSFARTMFPEAPQLWAKHKSGVVGVSDDPVGETYWKVRNGIRLSGMPAYGPVISDTEIWQVSLLLSVADKPLSTEVMTTLAP</sequence>
<dbReference type="SUPFAM" id="SSF46626">
    <property type="entry name" value="Cytochrome c"/>
    <property type="match status" value="1"/>
</dbReference>
<evidence type="ECO:0000256" key="2">
    <source>
        <dbReference type="ARBA" id="ARBA00022723"/>
    </source>
</evidence>
<accession>A0A1I6MLR8</accession>
<feature type="domain" description="Cytochrome c" evidence="5">
    <location>
        <begin position="70"/>
        <end position="162"/>
    </location>
</feature>
<protein>
    <submittedName>
        <fullName evidence="6">Cytochrome c, mono-and diheme variants</fullName>
    </submittedName>
</protein>
<dbReference type="EMBL" id="FOZL01000001">
    <property type="protein sequence ID" value="SFS16676.1"/>
    <property type="molecule type" value="Genomic_DNA"/>
</dbReference>
<dbReference type="STRING" id="474950.SAMN05421771_2952"/>
<dbReference type="InterPro" id="IPR009056">
    <property type="entry name" value="Cyt_c-like_dom"/>
</dbReference>
<dbReference type="GO" id="GO:0046872">
    <property type="term" value="F:metal ion binding"/>
    <property type="evidence" value="ECO:0007669"/>
    <property type="project" value="UniProtKB-KW"/>
</dbReference>
<dbReference type="OrthoDB" id="9808312at2"/>
<dbReference type="RefSeq" id="WP_089840026.1">
    <property type="nucleotide sequence ID" value="NZ_FOZL01000001.1"/>
</dbReference>
<evidence type="ECO:0000259" key="5">
    <source>
        <dbReference type="PROSITE" id="PS51007"/>
    </source>
</evidence>
<dbReference type="InterPro" id="IPR036909">
    <property type="entry name" value="Cyt_c-like_dom_sf"/>
</dbReference>
<keyword evidence="1 4" id="KW-0349">Heme</keyword>
<evidence type="ECO:0000256" key="3">
    <source>
        <dbReference type="ARBA" id="ARBA00023004"/>
    </source>
</evidence>
<reference evidence="6 7" key="1">
    <citation type="submission" date="2016-10" db="EMBL/GenBank/DDBJ databases">
        <authorList>
            <person name="de Groot N.N."/>
        </authorList>
    </citation>
    <scope>NUCLEOTIDE SEQUENCE [LARGE SCALE GENOMIC DNA]</scope>
    <source>
        <strain evidence="6 7">DSM 21001</strain>
    </source>
</reference>
<keyword evidence="3 4" id="KW-0408">Iron</keyword>
<evidence type="ECO:0000313" key="6">
    <source>
        <dbReference type="EMBL" id="SFS16676.1"/>
    </source>
</evidence>
<dbReference type="PROSITE" id="PS51007">
    <property type="entry name" value="CYTC"/>
    <property type="match status" value="1"/>
</dbReference>
<organism evidence="6 7">
    <name type="scientific">Granulicella pectinivorans</name>
    <dbReference type="NCBI Taxonomy" id="474950"/>
    <lineage>
        <taxon>Bacteria</taxon>
        <taxon>Pseudomonadati</taxon>
        <taxon>Acidobacteriota</taxon>
        <taxon>Terriglobia</taxon>
        <taxon>Terriglobales</taxon>
        <taxon>Acidobacteriaceae</taxon>
        <taxon>Granulicella</taxon>
    </lineage>
</organism>
<dbReference type="Proteomes" id="UP000199024">
    <property type="component" value="Unassembled WGS sequence"/>
</dbReference>
<proteinExistence type="predicted"/>
<dbReference type="Pfam" id="PF13442">
    <property type="entry name" value="Cytochrome_CBB3"/>
    <property type="match status" value="1"/>
</dbReference>
<dbReference type="GO" id="GO:0009055">
    <property type="term" value="F:electron transfer activity"/>
    <property type="evidence" value="ECO:0007669"/>
    <property type="project" value="InterPro"/>
</dbReference>
<dbReference type="AlphaFoldDB" id="A0A1I6MLR8"/>
<name>A0A1I6MLR8_9BACT</name>
<keyword evidence="7" id="KW-1185">Reference proteome</keyword>
<evidence type="ECO:0000256" key="1">
    <source>
        <dbReference type="ARBA" id="ARBA00022617"/>
    </source>
</evidence>
<keyword evidence="2 4" id="KW-0479">Metal-binding</keyword>
<evidence type="ECO:0000256" key="4">
    <source>
        <dbReference type="PROSITE-ProRule" id="PRU00433"/>
    </source>
</evidence>
<dbReference type="Gene3D" id="1.10.760.10">
    <property type="entry name" value="Cytochrome c-like domain"/>
    <property type="match status" value="1"/>
</dbReference>